<keyword evidence="4 7" id="KW-0805">Transcription regulation</keyword>
<dbReference type="InterPro" id="IPR044888">
    <property type="entry name" value="Mediatior_Med7_sf"/>
</dbReference>
<dbReference type="GO" id="GO:0016592">
    <property type="term" value="C:mediator complex"/>
    <property type="evidence" value="ECO:0007669"/>
    <property type="project" value="InterPro"/>
</dbReference>
<evidence type="ECO:0000256" key="5">
    <source>
        <dbReference type="ARBA" id="ARBA00023163"/>
    </source>
</evidence>
<evidence type="ECO:0000313" key="9">
    <source>
        <dbReference type="Proteomes" id="UP001150569"/>
    </source>
</evidence>
<comment type="function">
    <text evidence="7">Component of the Mediator complex, a coactivator involved in the regulated transcription of nearly all RNA polymerase II-dependent genes. Mediator functions as a bridge to convey information from gene-specific regulatory proteins to the basal RNA polymerase II transcription machinery.</text>
</comment>
<dbReference type="SUPFAM" id="SSF140718">
    <property type="entry name" value="Mediator hinge subcomplex-like"/>
    <property type="match status" value="1"/>
</dbReference>
<dbReference type="GO" id="GO:0070847">
    <property type="term" value="C:core mediator complex"/>
    <property type="evidence" value="ECO:0007669"/>
    <property type="project" value="TreeGrafter"/>
</dbReference>
<comment type="similarity">
    <text evidence="2 7">Belongs to the Mediator complex subunit 7 family.</text>
</comment>
<comment type="subunit">
    <text evidence="7">Component of the Mediator complex.</text>
</comment>
<dbReference type="InterPro" id="IPR037212">
    <property type="entry name" value="Med7/Med21-like"/>
</dbReference>
<dbReference type="PANTHER" id="PTHR21428:SF11">
    <property type="entry name" value="MEDIATOR OF RNA POLYMERASE II TRANSCRIPTION SUBUNIT 7"/>
    <property type="match status" value="1"/>
</dbReference>
<dbReference type="Gene3D" id="6.10.140.1520">
    <property type="match status" value="1"/>
</dbReference>
<dbReference type="AlphaFoldDB" id="A0A9W8AD24"/>
<sequence length="177" mass="20710">MTDANAGSGQLDTAFPPPPEYYKQFTAENLAKLAEHRTVHPDTDRDDVPGELSFLVPPTIPPEDDYYIFGRRWLVQDILPTLPEQNVEQLYPEANFNRVKELKKLNTSLIFKYLELIERLSQKPEKCETDIDDIRLILINMHHLINEYRPYQARETLKLVMADQVERRDRSAQEITK</sequence>
<name>A0A9W8AD24_9FUNG</name>
<evidence type="ECO:0000256" key="3">
    <source>
        <dbReference type="ARBA" id="ARBA00020631"/>
    </source>
</evidence>
<dbReference type="OrthoDB" id="10253553at2759"/>
<keyword evidence="6 7" id="KW-0539">Nucleus</keyword>
<dbReference type="Proteomes" id="UP001150569">
    <property type="component" value="Unassembled WGS sequence"/>
</dbReference>
<comment type="caution">
    <text evidence="8">The sequence shown here is derived from an EMBL/GenBank/DDBJ whole genome shotgun (WGS) entry which is preliminary data.</text>
</comment>
<dbReference type="Gene3D" id="6.10.140.200">
    <property type="match status" value="1"/>
</dbReference>
<keyword evidence="5 7" id="KW-0804">Transcription</keyword>
<evidence type="ECO:0000256" key="6">
    <source>
        <dbReference type="ARBA" id="ARBA00023242"/>
    </source>
</evidence>
<comment type="subcellular location">
    <subcellularLocation>
        <location evidence="1 7">Nucleus</location>
    </subcellularLocation>
</comment>
<dbReference type="GO" id="GO:0003712">
    <property type="term" value="F:transcription coregulator activity"/>
    <property type="evidence" value="ECO:0007669"/>
    <property type="project" value="InterPro"/>
</dbReference>
<evidence type="ECO:0000256" key="2">
    <source>
        <dbReference type="ARBA" id="ARBA00009994"/>
    </source>
</evidence>
<dbReference type="PANTHER" id="PTHR21428">
    <property type="entry name" value="MEDIATOR OF RNA POLYMERASE II TRANSCRIPTION SUBUNIT 7"/>
    <property type="match status" value="1"/>
</dbReference>
<proteinExistence type="inferred from homology"/>
<dbReference type="EMBL" id="JANBPT010000343">
    <property type="protein sequence ID" value="KAJ1923289.1"/>
    <property type="molecule type" value="Genomic_DNA"/>
</dbReference>
<dbReference type="GO" id="GO:0006357">
    <property type="term" value="P:regulation of transcription by RNA polymerase II"/>
    <property type="evidence" value="ECO:0007669"/>
    <property type="project" value="InterPro"/>
</dbReference>
<keyword evidence="7" id="KW-0010">Activator</keyword>
<evidence type="ECO:0000256" key="4">
    <source>
        <dbReference type="ARBA" id="ARBA00023015"/>
    </source>
</evidence>
<evidence type="ECO:0000256" key="7">
    <source>
        <dbReference type="RuleBase" id="RU364060"/>
    </source>
</evidence>
<protein>
    <recommendedName>
        <fullName evidence="3 7">Mediator of RNA polymerase II transcription subunit 7</fullName>
    </recommendedName>
</protein>
<reference evidence="8" key="1">
    <citation type="submission" date="2022-07" db="EMBL/GenBank/DDBJ databases">
        <title>Phylogenomic reconstructions and comparative analyses of Kickxellomycotina fungi.</title>
        <authorList>
            <person name="Reynolds N.K."/>
            <person name="Stajich J.E."/>
            <person name="Barry K."/>
            <person name="Grigoriev I.V."/>
            <person name="Crous P."/>
            <person name="Smith M.E."/>
        </authorList>
    </citation>
    <scope>NUCLEOTIDE SEQUENCE</scope>
    <source>
        <strain evidence="8">RSA 861</strain>
    </source>
</reference>
<accession>A0A9W8AD24</accession>
<dbReference type="InterPro" id="IPR009244">
    <property type="entry name" value="Mediatior_Med7"/>
</dbReference>
<evidence type="ECO:0000256" key="1">
    <source>
        <dbReference type="ARBA" id="ARBA00004123"/>
    </source>
</evidence>
<keyword evidence="9" id="KW-1185">Reference proteome</keyword>
<organism evidence="8 9">
    <name type="scientific">Tieghemiomyces parasiticus</name>
    <dbReference type="NCBI Taxonomy" id="78921"/>
    <lineage>
        <taxon>Eukaryota</taxon>
        <taxon>Fungi</taxon>
        <taxon>Fungi incertae sedis</taxon>
        <taxon>Zoopagomycota</taxon>
        <taxon>Kickxellomycotina</taxon>
        <taxon>Dimargaritomycetes</taxon>
        <taxon>Dimargaritales</taxon>
        <taxon>Dimargaritaceae</taxon>
        <taxon>Tieghemiomyces</taxon>
    </lineage>
</organism>
<gene>
    <name evidence="8" type="primary">MED7_2</name>
    <name evidence="8" type="ORF">IWQ60_005979</name>
</gene>
<dbReference type="Pfam" id="PF05983">
    <property type="entry name" value="Med7"/>
    <property type="match status" value="1"/>
</dbReference>
<evidence type="ECO:0000313" key="8">
    <source>
        <dbReference type="EMBL" id="KAJ1923289.1"/>
    </source>
</evidence>